<evidence type="ECO:0000313" key="2">
    <source>
        <dbReference type="Proteomes" id="UP000006729"/>
    </source>
</evidence>
<proteinExistence type="predicted"/>
<comment type="caution">
    <text evidence="1">The sequence shown here is derived from an EMBL/GenBank/DDBJ whole genome shotgun (WGS) entry which is preliminary data.</text>
</comment>
<dbReference type="Proteomes" id="UP000006729">
    <property type="component" value="Chromosome 11"/>
</dbReference>
<sequence length="244" mass="28091">MSHMLLEILVEEAFKGNKTSSTFKAESFVKVATKISQNFNVQCESKHVDNHLKTVKKEWGIITQLKNKSGFSWDDCLKMITVSKDVYDEEVNAHPNHDKYLNKKKLDIYEAMTIVVGKDMATGNYAKSYADINLEENIEVQSISIENEGEYEETTKDDSVEKLSKKIGDVAFAIQSLSKNQLDVNELYTEVMKVEGFEEIALDDAFDHLIQNEMLAKAFMAKNANFRKIWVQNFMNQHYYRPDC</sequence>
<organism evidence="1 2">
    <name type="scientific">Populus trichocarpa</name>
    <name type="common">Western balsam poplar</name>
    <name type="synonym">Populus balsamifera subsp. trichocarpa</name>
    <dbReference type="NCBI Taxonomy" id="3694"/>
    <lineage>
        <taxon>Eukaryota</taxon>
        <taxon>Viridiplantae</taxon>
        <taxon>Streptophyta</taxon>
        <taxon>Embryophyta</taxon>
        <taxon>Tracheophyta</taxon>
        <taxon>Spermatophyta</taxon>
        <taxon>Magnoliopsida</taxon>
        <taxon>eudicotyledons</taxon>
        <taxon>Gunneridae</taxon>
        <taxon>Pentapetalae</taxon>
        <taxon>rosids</taxon>
        <taxon>fabids</taxon>
        <taxon>Malpighiales</taxon>
        <taxon>Salicaceae</taxon>
        <taxon>Saliceae</taxon>
        <taxon>Populus</taxon>
    </lineage>
</organism>
<evidence type="ECO:0000313" key="1">
    <source>
        <dbReference type="EMBL" id="KAI9385607.1"/>
    </source>
</evidence>
<keyword evidence="2" id="KW-1185">Reference proteome</keyword>
<gene>
    <name evidence="1" type="ORF">POPTR_011G088750v4</name>
</gene>
<accession>A0ACC0S8V6</accession>
<reference evidence="1 2" key="1">
    <citation type="journal article" date="2006" name="Science">
        <title>The genome of black cottonwood, Populus trichocarpa (Torr. &amp; Gray).</title>
        <authorList>
            <person name="Tuskan G.A."/>
            <person name="Difazio S."/>
            <person name="Jansson S."/>
            <person name="Bohlmann J."/>
            <person name="Grigoriev I."/>
            <person name="Hellsten U."/>
            <person name="Putnam N."/>
            <person name="Ralph S."/>
            <person name="Rombauts S."/>
            <person name="Salamov A."/>
            <person name="Schein J."/>
            <person name="Sterck L."/>
            <person name="Aerts A."/>
            <person name="Bhalerao R.R."/>
            <person name="Bhalerao R.P."/>
            <person name="Blaudez D."/>
            <person name="Boerjan W."/>
            <person name="Brun A."/>
            <person name="Brunner A."/>
            <person name="Busov V."/>
            <person name="Campbell M."/>
            <person name="Carlson J."/>
            <person name="Chalot M."/>
            <person name="Chapman J."/>
            <person name="Chen G.L."/>
            <person name="Cooper D."/>
            <person name="Coutinho P.M."/>
            <person name="Couturier J."/>
            <person name="Covert S."/>
            <person name="Cronk Q."/>
            <person name="Cunningham R."/>
            <person name="Davis J."/>
            <person name="Degroeve S."/>
            <person name="Dejardin A."/>
            <person name="Depamphilis C."/>
            <person name="Detter J."/>
            <person name="Dirks B."/>
            <person name="Dubchak I."/>
            <person name="Duplessis S."/>
            <person name="Ehlting J."/>
            <person name="Ellis B."/>
            <person name="Gendler K."/>
            <person name="Goodstein D."/>
            <person name="Gribskov M."/>
            <person name="Grimwood J."/>
            <person name="Groover A."/>
            <person name="Gunter L."/>
            <person name="Hamberger B."/>
            <person name="Heinze B."/>
            <person name="Helariutta Y."/>
            <person name="Henrissat B."/>
            <person name="Holligan D."/>
            <person name="Holt R."/>
            <person name="Huang W."/>
            <person name="Islam-Faridi N."/>
            <person name="Jones S."/>
            <person name="Jones-Rhoades M."/>
            <person name="Jorgensen R."/>
            <person name="Joshi C."/>
            <person name="Kangasjarvi J."/>
            <person name="Karlsson J."/>
            <person name="Kelleher C."/>
            <person name="Kirkpatrick R."/>
            <person name="Kirst M."/>
            <person name="Kohler A."/>
            <person name="Kalluri U."/>
            <person name="Larimer F."/>
            <person name="Leebens-Mack J."/>
            <person name="Leple J.C."/>
            <person name="Locascio P."/>
            <person name="Lou Y."/>
            <person name="Lucas S."/>
            <person name="Martin F."/>
            <person name="Montanini B."/>
            <person name="Napoli C."/>
            <person name="Nelson D.R."/>
            <person name="Nelson C."/>
            <person name="Nieminen K."/>
            <person name="Nilsson O."/>
            <person name="Pereda V."/>
            <person name="Peter G."/>
            <person name="Philippe R."/>
            <person name="Pilate G."/>
            <person name="Poliakov A."/>
            <person name="Razumovskaya J."/>
            <person name="Richardson P."/>
            <person name="Rinaldi C."/>
            <person name="Ritland K."/>
            <person name="Rouze P."/>
            <person name="Ryaboy D."/>
            <person name="Schmutz J."/>
            <person name="Schrader J."/>
            <person name="Segerman B."/>
            <person name="Shin H."/>
            <person name="Siddiqui A."/>
            <person name="Sterky F."/>
            <person name="Terry A."/>
            <person name="Tsai C.J."/>
            <person name="Uberbacher E."/>
            <person name="Unneberg P."/>
            <person name="Vahala J."/>
            <person name="Wall K."/>
            <person name="Wessler S."/>
            <person name="Yang G."/>
            <person name="Yin T."/>
            <person name="Douglas C."/>
            <person name="Marra M."/>
            <person name="Sandberg G."/>
            <person name="Van de Peer Y."/>
            <person name="Rokhsar D."/>
        </authorList>
    </citation>
    <scope>NUCLEOTIDE SEQUENCE [LARGE SCALE GENOMIC DNA]</scope>
    <source>
        <strain evidence="2">cv. Nisqually</strain>
    </source>
</reference>
<protein>
    <submittedName>
        <fullName evidence="1">Uncharacterized protein</fullName>
    </submittedName>
</protein>
<dbReference type="EMBL" id="CM009300">
    <property type="protein sequence ID" value="KAI9385607.1"/>
    <property type="molecule type" value="Genomic_DNA"/>
</dbReference>
<name>A0ACC0S8V6_POPTR</name>